<keyword evidence="2" id="KW-0328">Glycosyltransferase</keyword>
<dbReference type="GO" id="GO:0000009">
    <property type="term" value="F:alpha-1,6-mannosyltransferase activity"/>
    <property type="evidence" value="ECO:0007669"/>
    <property type="project" value="TreeGrafter"/>
</dbReference>
<dbReference type="InterPro" id="IPR008630">
    <property type="entry name" value="Glyco_trans_34"/>
</dbReference>
<dbReference type="Gene3D" id="3.90.550.10">
    <property type="entry name" value="Spore Coat Polysaccharide Biosynthesis Protein SpsA, Chain A"/>
    <property type="match status" value="1"/>
</dbReference>
<dbReference type="InterPro" id="IPR029044">
    <property type="entry name" value="Nucleotide-diphossugar_trans"/>
</dbReference>
<feature type="transmembrane region" description="Helical" evidence="5">
    <location>
        <begin position="32"/>
        <end position="49"/>
    </location>
</feature>
<dbReference type="GeneID" id="55973786"/>
<dbReference type="PANTHER" id="PTHR31306:SF10">
    <property type="entry name" value="ALPHA-1,6-MANNOSYLTRANSFERASE MNN11-RELATED"/>
    <property type="match status" value="1"/>
</dbReference>
<gene>
    <name evidence="6" type="ORF">GMORB2_7563</name>
</gene>
<evidence type="ECO:0000256" key="3">
    <source>
        <dbReference type="ARBA" id="ARBA00022679"/>
    </source>
</evidence>
<dbReference type="RefSeq" id="XP_035320622.1">
    <property type="nucleotide sequence ID" value="XM_035469528.1"/>
</dbReference>
<evidence type="ECO:0000256" key="4">
    <source>
        <dbReference type="SAM" id="MobiDB-lite"/>
    </source>
</evidence>
<evidence type="ECO:0000256" key="1">
    <source>
        <dbReference type="ARBA" id="ARBA00005664"/>
    </source>
</evidence>
<feature type="region of interest" description="Disordered" evidence="4">
    <location>
        <begin position="1"/>
        <end position="23"/>
    </location>
</feature>
<keyword evidence="7" id="KW-1185">Reference proteome</keyword>
<protein>
    <submittedName>
        <fullName evidence="6">Mannan polymerase II complex MNN11 subunit</fullName>
    </submittedName>
</protein>
<accession>A0A9P5D3N5</accession>
<dbReference type="OrthoDB" id="205108at2759"/>
<dbReference type="Proteomes" id="UP000749293">
    <property type="component" value="Unassembled WGS sequence"/>
</dbReference>
<comment type="caution">
    <text evidence="6">The sequence shown here is derived from an EMBL/GenBank/DDBJ whole genome shotgun (WGS) entry which is preliminary data.</text>
</comment>
<keyword evidence="5" id="KW-0472">Membrane</keyword>
<dbReference type="GO" id="GO:0000136">
    <property type="term" value="C:mannan polymerase complex"/>
    <property type="evidence" value="ECO:0007669"/>
    <property type="project" value="TreeGrafter"/>
</dbReference>
<evidence type="ECO:0000313" key="6">
    <source>
        <dbReference type="EMBL" id="KAF4121970.1"/>
    </source>
</evidence>
<evidence type="ECO:0000313" key="7">
    <source>
        <dbReference type="Proteomes" id="UP000749293"/>
    </source>
</evidence>
<dbReference type="AlphaFoldDB" id="A0A9P5D3N5"/>
<organism evidence="6 7">
    <name type="scientific">Geosmithia morbida</name>
    <dbReference type="NCBI Taxonomy" id="1094350"/>
    <lineage>
        <taxon>Eukaryota</taxon>
        <taxon>Fungi</taxon>
        <taxon>Dikarya</taxon>
        <taxon>Ascomycota</taxon>
        <taxon>Pezizomycotina</taxon>
        <taxon>Sordariomycetes</taxon>
        <taxon>Hypocreomycetidae</taxon>
        <taxon>Hypocreales</taxon>
        <taxon>Bionectriaceae</taxon>
        <taxon>Geosmithia</taxon>
    </lineage>
</organism>
<proteinExistence type="inferred from homology"/>
<keyword evidence="5" id="KW-0812">Transmembrane</keyword>
<dbReference type="EMBL" id="JAANYQ010000010">
    <property type="protein sequence ID" value="KAF4121970.1"/>
    <property type="molecule type" value="Genomic_DNA"/>
</dbReference>
<keyword evidence="5" id="KW-1133">Transmembrane helix</keyword>
<sequence>MHFAYPARKNSNPPPFRPRPSRSAQLLRRTRLRTIILGLAAILGILYLLSGTTKPDPYREHVPSGSPPVVIVTVVDPTTYSSSYLKNVEENRKLYAKKHGYETFIVKAHDYDTGGYQQSWAKVMAIRHAISTYPDCKYVWFLGQDAFVVEPGWSLDRLLLDQHVLEGLMIKDYPIVPPDSIIKTFSHLGGDDAHLVISQDKDGLVADSLIVRNGEWAKFFTETWLDPLYRSYNFQKAERHALEHMVQWHPTILSKVALVPQRKMAAYVYSNLGDAYQEGDFVAMLTGCSPQGENSCEKVSEWI</sequence>
<reference evidence="6" key="1">
    <citation type="submission" date="2020-03" db="EMBL/GenBank/DDBJ databases">
        <title>Site-based positive gene gene selection in Geosmithia morbida across the United States reveals a broad range of putative effectors and factors for local host and environmental adapation.</title>
        <authorList>
            <person name="Onufrak A."/>
            <person name="Murdoch R.W."/>
            <person name="Gazis R."/>
            <person name="Huff M."/>
            <person name="Staton M."/>
            <person name="Klingeman W."/>
            <person name="Hadziabdic D."/>
        </authorList>
    </citation>
    <scope>NUCLEOTIDE SEQUENCE</scope>
    <source>
        <strain evidence="6">1262</strain>
    </source>
</reference>
<dbReference type="Pfam" id="PF05637">
    <property type="entry name" value="Glyco_transf_34"/>
    <property type="match status" value="1"/>
</dbReference>
<dbReference type="PANTHER" id="PTHR31306">
    <property type="entry name" value="ALPHA-1,6-MANNOSYLTRANSFERASE MNN11-RELATED"/>
    <property type="match status" value="1"/>
</dbReference>
<keyword evidence="3" id="KW-0808">Transferase</keyword>
<dbReference type="GO" id="GO:0006487">
    <property type="term" value="P:protein N-linked glycosylation"/>
    <property type="evidence" value="ECO:0007669"/>
    <property type="project" value="TreeGrafter"/>
</dbReference>
<name>A0A9P5D3N5_9HYPO</name>
<comment type="similarity">
    <text evidence="1">Belongs to the glycosyltransferase 34 family.</text>
</comment>
<evidence type="ECO:0000256" key="5">
    <source>
        <dbReference type="SAM" id="Phobius"/>
    </source>
</evidence>
<dbReference type="FunFam" id="3.90.550.10:FF:000149">
    <property type="entry name" value="Alpha-1,6-mannosyltransferase subunit"/>
    <property type="match status" value="1"/>
</dbReference>
<evidence type="ECO:0000256" key="2">
    <source>
        <dbReference type="ARBA" id="ARBA00022676"/>
    </source>
</evidence>